<dbReference type="SMART" id="SM00478">
    <property type="entry name" value="ENDO3c"/>
    <property type="match status" value="1"/>
</dbReference>
<dbReference type="InterPro" id="IPR044298">
    <property type="entry name" value="MIG/MutY"/>
</dbReference>
<keyword evidence="11" id="KW-0234">DNA repair</keyword>
<gene>
    <name evidence="16" type="ordered locus">Halxa_2155</name>
</gene>
<keyword evidence="7" id="KW-0227">DNA damage</keyword>
<dbReference type="OrthoDB" id="206280at2157"/>
<dbReference type="AlphaFoldDB" id="F8D8M8"/>
<dbReference type="Pfam" id="PF00633">
    <property type="entry name" value="HHH"/>
    <property type="match status" value="1"/>
</dbReference>
<keyword evidence="10" id="KW-0411">Iron-sulfur</keyword>
<dbReference type="GO" id="GO:0051536">
    <property type="term" value="F:iron-sulfur cluster binding"/>
    <property type="evidence" value="ECO:0007669"/>
    <property type="project" value="UniProtKB-KW"/>
</dbReference>
<dbReference type="KEGG" id="hxa:Halxa_2155"/>
<dbReference type="GO" id="GO:0032357">
    <property type="term" value="F:oxidized purine DNA binding"/>
    <property type="evidence" value="ECO:0007669"/>
    <property type="project" value="TreeGrafter"/>
</dbReference>
<comment type="cofactor">
    <cofactor evidence="2">
        <name>[4Fe-4S] cluster</name>
        <dbReference type="ChEBI" id="CHEBI:49883"/>
    </cofactor>
</comment>
<evidence type="ECO:0000256" key="14">
    <source>
        <dbReference type="ARBA" id="ARBA00066769"/>
    </source>
</evidence>
<organism evidence="16 17">
    <name type="scientific">Halopiger xanaduensis (strain DSM 18323 / JCM 14033 / SH-6)</name>
    <dbReference type="NCBI Taxonomy" id="797210"/>
    <lineage>
        <taxon>Archaea</taxon>
        <taxon>Methanobacteriati</taxon>
        <taxon>Methanobacteriota</taxon>
        <taxon>Stenosarchaea group</taxon>
        <taxon>Halobacteria</taxon>
        <taxon>Halobacteriales</taxon>
        <taxon>Natrialbaceae</taxon>
        <taxon>Halopiger</taxon>
    </lineage>
</organism>
<dbReference type="Proteomes" id="UP000006794">
    <property type="component" value="Chromosome"/>
</dbReference>
<dbReference type="eggNOG" id="arCOG00462">
    <property type="taxonomic scope" value="Archaea"/>
</dbReference>
<dbReference type="GO" id="GO:0035485">
    <property type="term" value="F:adenine/guanine mispair binding"/>
    <property type="evidence" value="ECO:0007669"/>
    <property type="project" value="TreeGrafter"/>
</dbReference>
<dbReference type="Gene3D" id="1.10.340.30">
    <property type="entry name" value="Hypothetical protein, domain 2"/>
    <property type="match status" value="1"/>
</dbReference>
<dbReference type="CDD" id="cd00056">
    <property type="entry name" value="ENDO3c"/>
    <property type="match status" value="1"/>
</dbReference>
<evidence type="ECO:0000256" key="10">
    <source>
        <dbReference type="ARBA" id="ARBA00023014"/>
    </source>
</evidence>
<evidence type="ECO:0000256" key="1">
    <source>
        <dbReference type="ARBA" id="ARBA00000843"/>
    </source>
</evidence>
<evidence type="ECO:0000256" key="2">
    <source>
        <dbReference type="ARBA" id="ARBA00001966"/>
    </source>
</evidence>
<dbReference type="STRING" id="797210.Halxa_2155"/>
<dbReference type="GO" id="GO:0046872">
    <property type="term" value="F:metal ion binding"/>
    <property type="evidence" value="ECO:0007669"/>
    <property type="project" value="UniProtKB-KW"/>
</dbReference>
<dbReference type="Pfam" id="PF00730">
    <property type="entry name" value="HhH-GPD"/>
    <property type="match status" value="1"/>
</dbReference>
<dbReference type="GO" id="GO:0000701">
    <property type="term" value="F:purine-specific mismatch base pair DNA N-glycosylase activity"/>
    <property type="evidence" value="ECO:0007669"/>
    <property type="project" value="UniProtKB-EC"/>
</dbReference>
<evidence type="ECO:0000256" key="5">
    <source>
        <dbReference type="ARBA" id="ARBA00022023"/>
    </source>
</evidence>
<keyword evidence="12" id="KW-0326">Glycosidase</keyword>
<dbReference type="EC" id="3.2.2.31" evidence="4"/>
<evidence type="ECO:0000313" key="16">
    <source>
        <dbReference type="EMBL" id="AEH36780.1"/>
    </source>
</evidence>
<evidence type="ECO:0000256" key="7">
    <source>
        <dbReference type="ARBA" id="ARBA00022763"/>
    </source>
</evidence>
<dbReference type="PIRSF" id="PIRSF001435">
    <property type="entry name" value="Nth"/>
    <property type="match status" value="1"/>
</dbReference>
<dbReference type="InterPro" id="IPR003265">
    <property type="entry name" value="HhH-GPD_domain"/>
</dbReference>
<dbReference type="InterPro" id="IPR011257">
    <property type="entry name" value="DNA_glycosylase"/>
</dbReference>
<dbReference type="GO" id="GO:0006284">
    <property type="term" value="P:base-excision repair"/>
    <property type="evidence" value="ECO:0007669"/>
    <property type="project" value="InterPro"/>
</dbReference>
<keyword evidence="9" id="KW-0408">Iron</keyword>
<evidence type="ECO:0000256" key="11">
    <source>
        <dbReference type="ARBA" id="ARBA00023204"/>
    </source>
</evidence>
<dbReference type="HOGENOM" id="CLU_012862_2_1_2"/>
<protein>
    <recommendedName>
        <fullName evidence="5">Adenine DNA glycosylase</fullName>
        <ecNumber evidence="14">3.2.2.29</ecNumber>
        <ecNumber evidence="4">3.2.2.31</ecNumber>
    </recommendedName>
</protein>
<name>F8D8M8_HALXS</name>
<comment type="catalytic activity">
    <reaction evidence="1">
        <text>Hydrolyzes free adenine bases from 7,8-dihydro-8-oxoguanine:adenine mismatched double-stranded DNA, leaving an apurinic site.</text>
        <dbReference type="EC" id="3.2.2.31"/>
    </reaction>
</comment>
<evidence type="ECO:0000313" key="17">
    <source>
        <dbReference type="Proteomes" id="UP000006794"/>
    </source>
</evidence>
<evidence type="ECO:0000256" key="12">
    <source>
        <dbReference type="ARBA" id="ARBA00023295"/>
    </source>
</evidence>
<comment type="catalytic activity">
    <reaction evidence="13">
        <text>Hydrolyzes mismatched double-stranded DNA and polynucleotides, releasing free thymine.</text>
        <dbReference type="EC" id="3.2.2.29"/>
    </reaction>
</comment>
<keyword evidence="8" id="KW-0378">Hydrolase</keyword>
<keyword evidence="6" id="KW-0479">Metal-binding</keyword>
<dbReference type="PANTHER" id="PTHR42944:SF1">
    <property type="entry name" value="ADENINE DNA GLYCOSYLASE"/>
    <property type="match status" value="1"/>
</dbReference>
<dbReference type="GeneID" id="10797117"/>
<dbReference type="RefSeq" id="WP_013879673.1">
    <property type="nucleotide sequence ID" value="NC_015666.1"/>
</dbReference>
<reference evidence="16 17" key="1">
    <citation type="journal article" date="2012" name="Stand. Genomic Sci.">
        <title>Complete genome sequence of Halopiger xanaduensis type strain (SH-6(T)).</title>
        <authorList>
            <person name="Anderson I."/>
            <person name="Tindall B.J."/>
            <person name="Rohde M."/>
            <person name="Lucas S."/>
            <person name="Han J."/>
            <person name="Lapidus A."/>
            <person name="Cheng J.F."/>
            <person name="Goodwin L."/>
            <person name="Pitluck S."/>
            <person name="Peters L."/>
            <person name="Pati A."/>
            <person name="Mikhailova N."/>
            <person name="Pagani I."/>
            <person name="Teshima H."/>
            <person name="Han C."/>
            <person name="Tapia R."/>
            <person name="Land M."/>
            <person name="Woyke T."/>
            <person name="Klenk H.P."/>
            <person name="Kyrpides N."/>
            <person name="Ivanova N."/>
        </authorList>
    </citation>
    <scope>NUCLEOTIDE SEQUENCE [LARGE SCALE GENOMIC DNA]</scope>
    <source>
        <strain evidence="17">DSM 18323 / JCM 14033 / SH-6</strain>
    </source>
</reference>
<dbReference type="SUPFAM" id="SSF48150">
    <property type="entry name" value="DNA-glycosylase"/>
    <property type="match status" value="1"/>
</dbReference>
<evidence type="ECO:0000256" key="8">
    <source>
        <dbReference type="ARBA" id="ARBA00022801"/>
    </source>
</evidence>
<dbReference type="GO" id="GO:0141016">
    <property type="term" value="F:G/T mismatch-specific thymine-DNA glycosylase activity"/>
    <property type="evidence" value="ECO:0007669"/>
    <property type="project" value="UniProtKB-EC"/>
</dbReference>
<dbReference type="GO" id="GO:0034039">
    <property type="term" value="F:8-oxo-7,8-dihydroguanine DNA N-glycosylase activity"/>
    <property type="evidence" value="ECO:0007669"/>
    <property type="project" value="TreeGrafter"/>
</dbReference>
<proteinExistence type="inferred from homology"/>
<dbReference type="EMBL" id="CP002839">
    <property type="protein sequence ID" value="AEH36780.1"/>
    <property type="molecule type" value="Genomic_DNA"/>
</dbReference>
<sequence length="223" mass="24958">MSTEPPNWGTDFVDRLLDWYEEHGRRGLPWRAADASPFEVLVAELMLQQTSARQVLNVYDAFVETYPTPESILETPRERLADDIEPLGLRKRTRYFYEASEQLVAEHDGAVPNDRSELLELRGVGEYTAASVLAHGFEKDVAAVDTNVARVLSRVFGLDRETEPEANENWVVAELLLPPDRGSDYVHAFIDFGAAVCTATDPNCESCPAGPVCEFRRNEKPTG</sequence>
<accession>F8D8M8</accession>
<evidence type="ECO:0000259" key="15">
    <source>
        <dbReference type="SMART" id="SM00478"/>
    </source>
</evidence>
<keyword evidence="17" id="KW-1185">Reference proteome</keyword>
<evidence type="ECO:0000256" key="6">
    <source>
        <dbReference type="ARBA" id="ARBA00022723"/>
    </source>
</evidence>
<dbReference type="GO" id="GO:0006298">
    <property type="term" value="P:mismatch repair"/>
    <property type="evidence" value="ECO:0007669"/>
    <property type="project" value="TreeGrafter"/>
</dbReference>
<dbReference type="EC" id="3.2.2.29" evidence="14"/>
<comment type="similarity">
    <text evidence="3">Belongs to the Nth/MutY family.</text>
</comment>
<dbReference type="InterPro" id="IPR000445">
    <property type="entry name" value="HhH_motif"/>
</dbReference>
<dbReference type="InterPro" id="IPR023170">
    <property type="entry name" value="HhH_base_excis_C"/>
</dbReference>
<dbReference type="Gene3D" id="1.10.1670.10">
    <property type="entry name" value="Helix-hairpin-Helix base-excision DNA repair enzymes (C-terminal)"/>
    <property type="match status" value="1"/>
</dbReference>
<feature type="domain" description="HhH-GPD" evidence="15">
    <location>
        <begin position="46"/>
        <end position="195"/>
    </location>
</feature>
<evidence type="ECO:0000256" key="9">
    <source>
        <dbReference type="ARBA" id="ARBA00023004"/>
    </source>
</evidence>
<evidence type="ECO:0000256" key="4">
    <source>
        <dbReference type="ARBA" id="ARBA00012045"/>
    </source>
</evidence>
<dbReference type="FunFam" id="1.10.340.30:FF:000001">
    <property type="entry name" value="Endonuclease III"/>
    <property type="match status" value="1"/>
</dbReference>
<evidence type="ECO:0000256" key="13">
    <source>
        <dbReference type="ARBA" id="ARBA00052915"/>
    </source>
</evidence>
<evidence type="ECO:0000256" key="3">
    <source>
        <dbReference type="ARBA" id="ARBA00008343"/>
    </source>
</evidence>
<dbReference type="PANTHER" id="PTHR42944">
    <property type="entry name" value="ADENINE DNA GLYCOSYLASE"/>
    <property type="match status" value="1"/>
</dbReference>